<dbReference type="PRINTS" id="PR00946">
    <property type="entry name" value="HGSCAVENGER"/>
</dbReference>
<dbReference type="SUPFAM" id="SSF55008">
    <property type="entry name" value="HMA, heavy metal-associated domain"/>
    <property type="match status" value="1"/>
</dbReference>
<gene>
    <name evidence="3" type="ORF">QVZ43_09225</name>
</gene>
<name>A0ABT8W106_9GAMM</name>
<dbReference type="InterPro" id="IPR006121">
    <property type="entry name" value="HMA_dom"/>
</dbReference>
<protein>
    <submittedName>
        <fullName evidence="3">Heavy-metal-associated domain-containing protein</fullName>
    </submittedName>
</protein>
<accession>A0ABT8W106</accession>
<organism evidence="3 4">
    <name type="scientific">Marinobacter suaedae</name>
    <dbReference type="NCBI Taxonomy" id="3057675"/>
    <lineage>
        <taxon>Bacteria</taxon>
        <taxon>Pseudomonadati</taxon>
        <taxon>Pseudomonadota</taxon>
        <taxon>Gammaproteobacteria</taxon>
        <taxon>Pseudomonadales</taxon>
        <taxon>Marinobacteraceae</taxon>
        <taxon>Marinobacter</taxon>
    </lineage>
</organism>
<evidence type="ECO:0000259" key="2">
    <source>
        <dbReference type="PROSITE" id="PS50846"/>
    </source>
</evidence>
<dbReference type="CDD" id="cd00371">
    <property type="entry name" value="HMA"/>
    <property type="match status" value="1"/>
</dbReference>
<dbReference type="PROSITE" id="PS50846">
    <property type="entry name" value="HMA_2"/>
    <property type="match status" value="1"/>
</dbReference>
<keyword evidence="1" id="KW-0732">Signal</keyword>
<comment type="caution">
    <text evidence="3">The sequence shown here is derived from an EMBL/GenBank/DDBJ whole genome shotgun (WGS) entry which is preliminary data.</text>
</comment>
<evidence type="ECO:0000256" key="1">
    <source>
        <dbReference type="SAM" id="SignalP"/>
    </source>
</evidence>
<reference evidence="3" key="1">
    <citation type="submission" date="2023-07" db="EMBL/GenBank/DDBJ databases">
        <title>Marinobacter sp. chi1 genome sequencing and assembly.</title>
        <authorList>
            <person name="Park S."/>
        </authorList>
    </citation>
    <scope>NUCLEOTIDE SEQUENCE</scope>
    <source>
        <strain evidence="3">Chi1</strain>
    </source>
</reference>
<dbReference type="EMBL" id="JAUMIS010000002">
    <property type="protein sequence ID" value="MDO3721905.1"/>
    <property type="molecule type" value="Genomic_DNA"/>
</dbReference>
<feature type="chain" id="PRO_5045565909" evidence="1">
    <location>
        <begin position="27"/>
        <end position="105"/>
    </location>
</feature>
<proteinExistence type="predicted"/>
<feature type="domain" description="HMA" evidence="2">
    <location>
        <begin position="35"/>
        <end position="102"/>
    </location>
</feature>
<evidence type="ECO:0000313" key="4">
    <source>
        <dbReference type="Proteomes" id="UP001168640"/>
    </source>
</evidence>
<sequence length="105" mass="11340">MKTTLLILTLMGALVHIAAMPPKAYADETQSARQSTTTLRIDDMSTPACPALVEAAVAKVRGVESVKASLDTKTAIVYYDASQSAPRDFMLAIRKDVGFHSEIQQ</sequence>
<feature type="signal peptide" evidence="1">
    <location>
        <begin position="1"/>
        <end position="26"/>
    </location>
</feature>
<dbReference type="RefSeq" id="WP_302909710.1">
    <property type="nucleotide sequence ID" value="NZ_JAUMIS010000002.1"/>
</dbReference>
<dbReference type="InterPro" id="IPR036163">
    <property type="entry name" value="HMA_dom_sf"/>
</dbReference>
<dbReference type="Proteomes" id="UP001168640">
    <property type="component" value="Unassembled WGS sequence"/>
</dbReference>
<evidence type="ECO:0000313" key="3">
    <source>
        <dbReference type="EMBL" id="MDO3721905.1"/>
    </source>
</evidence>
<dbReference type="Gene3D" id="3.30.70.100">
    <property type="match status" value="1"/>
</dbReference>
<dbReference type="InterPro" id="IPR001802">
    <property type="entry name" value="MerP/CopZ"/>
</dbReference>
<dbReference type="Pfam" id="PF00403">
    <property type="entry name" value="HMA"/>
    <property type="match status" value="1"/>
</dbReference>
<keyword evidence="4" id="KW-1185">Reference proteome</keyword>